<sequence>MASGFSNLMIDKGIGSHRYRPWEAVGKMKMASKKIIMTLLAGAALLAPAVYALETQQLEKEEEAFALEATAPVFGATLFQGAFKDQPFTGFNPSYRIAVGDQINLQLWGAYTFSATLPVDPQGNIFIPEVGPVHVAGVENSELNSFVLRHVKRVFKSNVQAYVNLEASQPVKVFVTGFVDRPGLYNGYSSDSILYYIDSAGGIAQESGSFIDVNVLRNNQLIQNINLYNFLVAGTMPALQLRNGDSIVVGPRNGSITIEGAVQTPAQIEFKGPSTQLGEMLLIAKPDPLANFARITQVVDDRQQASYMPLEDALSAPLYSGAVVELVKDSDIESISIKVSGELDGPATFVLPYGATLDDLMVQLKFRSNADPFSVQLYRKSVAERQKAALQRSLDALQMEALTRQPATSEERGAQKETATMIQNFIAKARKAQPRGQVVLANTSNANAMLLEDGDELVVPSKSSTISIVGEVVFPTSLVFNEKRTLEDYVELAGGFTNNANQDELVILHLDGTISRIEDNDFDNRLRGTLRAGDEIMIMPKIKSSEIQVTKDITEILYRIAVGTAAVLSF</sequence>
<name>A0ABY8NE76_9GAMM</name>
<dbReference type="Proteomes" id="UP001236500">
    <property type="component" value="Chromosome"/>
</dbReference>
<dbReference type="Gene3D" id="3.10.560.10">
    <property type="entry name" value="Outer membrane lipoprotein wza domain like"/>
    <property type="match status" value="2"/>
</dbReference>
<protein>
    <submittedName>
        <fullName evidence="4">Polysaccharide export protein</fullName>
    </submittedName>
</protein>
<keyword evidence="5" id="KW-1185">Reference proteome</keyword>
<dbReference type="InterPro" id="IPR019554">
    <property type="entry name" value="Soluble_ligand-bd"/>
</dbReference>
<feature type="domain" description="Soluble ligand binding" evidence="3">
    <location>
        <begin position="466"/>
        <end position="514"/>
    </location>
</feature>
<evidence type="ECO:0000313" key="4">
    <source>
        <dbReference type="EMBL" id="WGL16387.1"/>
    </source>
</evidence>
<dbReference type="InterPro" id="IPR049712">
    <property type="entry name" value="Poly_export"/>
</dbReference>
<dbReference type="RefSeq" id="WP_280320069.1">
    <property type="nucleotide sequence ID" value="NZ_CP118605.1"/>
</dbReference>
<accession>A0ABY8NE76</accession>
<dbReference type="Pfam" id="PF02563">
    <property type="entry name" value="Poly_export"/>
    <property type="match status" value="1"/>
</dbReference>
<dbReference type="InterPro" id="IPR003715">
    <property type="entry name" value="Poly_export_N"/>
</dbReference>
<dbReference type="EMBL" id="CP118605">
    <property type="protein sequence ID" value="WGL16387.1"/>
    <property type="molecule type" value="Genomic_DNA"/>
</dbReference>
<keyword evidence="1" id="KW-0732">Signal</keyword>
<dbReference type="PANTHER" id="PTHR33619:SF3">
    <property type="entry name" value="POLYSACCHARIDE EXPORT PROTEIN GFCE-RELATED"/>
    <property type="match status" value="1"/>
</dbReference>
<dbReference type="PANTHER" id="PTHR33619">
    <property type="entry name" value="POLYSACCHARIDE EXPORT PROTEIN GFCE-RELATED"/>
    <property type="match status" value="1"/>
</dbReference>
<evidence type="ECO:0000259" key="2">
    <source>
        <dbReference type="Pfam" id="PF02563"/>
    </source>
</evidence>
<proteinExistence type="predicted"/>
<evidence type="ECO:0000256" key="1">
    <source>
        <dbReference type="ARBA" id="ARBA00022729"/>
    </source>
</evidence>
<organism evidence="4 5">
    <name type="scientific">Microbulbifer bruguierae</name>
    <dbReference type="NCBI Taxonomy" id="3029061"/>
    <lineage>
        <taxon>Bacteria</taxon>
        <taxon>Pseudomonadati</taxon>
        <taxon>Pseudomonadota</taxon>
        <taxon>Gammaproteobacteria</taxon>
        <taxon>Cellvibrionales</taxon>
        <taxon>Microbulbiferaceae</taxon>
        <taxon>Microbulbifer</taxon>
    </lineage>
</organism>
<feature type="domain" description="Polysaccharide export protein N-terminal" evidence="2">
    <location>
        <begin position="92"/>
        <end position="165"/>
    </location>
</feature>
<dbReference type="Pfam" id="PF10531">
    <property type="entry name" value="SLBB"/>
    <property type="match status" value="1"/>
</dbReference>
<evidence type="ECO:0000259" key="3">
    <source>
        <dbReference type="Pfam" id="PF10531"/>
    </source>
</evidence>
<evidence type="ECO:0000313" key="5">
    <source>
        <dbReference type="Proteomes" id="UP001236500"/>
    </source>
</evidence>
<dbReference type="Gene3D" id="3.30.1950.10">
    <property type="entry name" value="wza like domain"/>
    <property type="match status" value="1"/>
</dbReference>
<gene>
    <name evidence="4" type="ORF">PVT68_16680</name>
</gene>
<reference evidence="4 5" key="1">
    <citation type="submission" date="2023-02" db="EMBL/GenBank/DDBJ databases">
        <title>Description and genomic characterization of Microbulbifer bruguierae sp. nov., isolated from the sediment of mangrove plant Bruguiera sexangula.</title>
        <authorList>
            <person name="Long M."/>
        </authorList>
    </citation>
    <scope>NUCLEOTIDE SEQUENCE [LARGE SCALE GENOMIC DNA]</scope>
    <source>
        <strain evidence="4 5">H12</strain>
    </source>
</reference>